<dbReference type="CDD" id="cd17875">
    <property type="entry name" value="SRP54_G"/>
    <property type="match status" value="1"/>
</dbReference>
<evidence type="ECO:0000313" key="4">
    <source>
        <dbReference type="EMBL" id="MBX8643216.1"/>
    </source>
</evidence>
<dbReference type="PANTHER" id="PTHR11564:SF5">
    <property type="entry name" value="SIGNAL RECOGNITION PARTICLE SUBUNIT SRP54"/>
    <property type="match status" value="1"/>
</dbReference>
<dbReference type="EMBL" id="JAHEAC010000002">
    <property type="protein sequence ID" value="MBX8643216.1"/>
    <property type="molecule type" value="Genomic_DNA"/>
</dbReference>
<keyword evidence="1" id="KW-0547">Nucleotide-binding</keyword>
<dbReference type="InterPro" id="IPR027417">
    <property type="entry name" value="P-loop_NTPase"/>
</dbReference>
<dbReference type="InterPro" id="IPR022941">
    <property type="entry name" value="SRP54"/>
</dbReference>
<name>A0A8J7YQB0_9ARCH</name>
<dbReference type="InterPro" id="IPR004125">
    <property type="entry name" value="Signal_recog_particle_SRP54_M"/>
</dbReference>
<reference evidence="4" key="1">
    <citation type="submission" date="2021-05" db="EMBL/GenBank/DDBJ databases">
        <title>Genomic insights into ecological role and evolution of a novel Thermoplasmata order Candidatus Sysuiplasmatales.</title>
        <authorList>
            <person name="Yuan Y."/>
        </authorList>
    </citation>
    <scope>NUCLEOTIDE SEQUENCE</scope>
    <source>
        <strain evidence="4">TUT19-bin139</strain>
    </source>
</reference>
<evidence type="ECO:0000256" key="1">
    <source>
        <dbReference type="ARBA" id="ARBA00022741"/>
    </source>
</evidence>
<dbReference type="Pfam" id="PF00448">
    <property type="entry name" value="SRP54"/>
    <property type="match status" value="1"/>
</dbReference>
<gene>
    <name evidence="4" type="ORF">KIY12_00560</name>
</gene>
<proteinExistence type="predicted"/>
<accession>A0A8J7YQB0</accession>
<organism evidence="4 5">
    <name type="scientific">Candidatus Sysuiplasma superficiale</name>
    <dbReference type="NCBI Taxonomy" id="2823368"/>
    <lineage>
        <taxon>Archaea</taxon>
        <taxon>Methanobacteriati</taxon>
        <taxon>Thermoplasmatota</taxon>
        <taxon>Thermoplasmata</taxon>
        <taxon>Candidatus Sysuiplasmatales</taxon>
        <taxon>Candidatus Sysuiplasmataceae</taxon>
        <taxon>Candidatus Sysuiplasma</taxon>
    </lineage>
</organism>
<dbReference type="PROSITE" id="PS00300">
    <property type="entry name" value="SRP54"/>
    <property type="match status" value="1"/>
</dbReference>
<dbReference type="SUPFAM" id="SSF52540">
    <property type="entry name" value="P-loop containing nucleoside triphosphate hydrolases"/>
    <property type="match status" value="1"/>
</dbReference>
<keyword evidence="2" id="KW-0342">GTP-binding</keyword>
<dbReference type="GO" id="GO:0048500">
    <property type="term" value="C:signal recognition particle"/>
    <property type="evidence" value="ECO:0007669"/>
    <property type="project" value="InterPro"/>
</dbReference>
<evidence type="ECO:0000313" key="5">
    <source>
        <dbReference type="Proteomes" id="UP000750197"/>
    </source>
</evidence>
<dbReference type="GO" id="GO:0005525">
    <property type="term" value="F:GTP binding"/>
    <property type="evidence" value="ECO:0007669"/>
    <property type="project" value="UniProtKB-KW"/>
</dbReference>
<dbReference type="GO" id="GO:0006614">
    <property type="term" value="P:SRP-dependent cotranslational protein targeting to membrane"/>
    <property type="evidence" value="ECO:0007669"/>
    <property type="project" value="InterPro"/>
</dbReference>
<dbReference type="GO" id="GO:0008312">
    <property type="term" value="F:7S RNA binding"/>
    <property type="evidence" value="ECO:0007669"/>
    <property type="project" value="InterPro"/>
</dbReference>
<dbReference type="PANTHER" id="PTHR11564">
    <property type="entry name" value="SIGNAL RECOGNITION PARTICLE 54K PROTEIN SRP54"/>
    <property type="match status" value="1"/>
</dbReference>
<dbReference type="Proteomes" id="UP000750197">
    <property type="component" value="Unassembled WGS sequence"/>
</dbReference>
<sequence>LARFLSKRGLSVGLIAADVHRPAAYDQLEQIGKEIKVPVFGIREERDPLRIVSDGMKQFSALDVKIIDTSGRHSLEPDLIDEIKRIEGLAKPEQRILVLDASVGQQAGSQAKAFHEAVNVNGVILTKLDGSAKGGGALSAVGHTGAPIIFIGTGEHLEDLETFDTERFISRLLGMGDLHALLEKMKENIDEGRAEETARKIMSGHFTLREMYEQMEMMADVGPLKKIMSMLPGMPGMRTDIDPEELQARLHRFRVIMDSMTDDEMENPKIIKSSRIMRIARGAGTEQKNVRELLKQYNLSRRAVKGFLGNRKLRRQLMKQMREQKASDE</sequence>
<dbReference type="Gene3D" id="1.10.260.30">
    <property type="entry name" value="Signal recognition particle, SRP54 subunit, M-domain"/>
    <property type="match status" value="1"/>
</dbReference>
<dbReference type="InterPro" id="IPR000897">
    <property type="entry name" value="SRP54_GTPase_dom"/>
</dbReference>
<dbReference type="InterPro" id="IPR036891">
    <property type="entry name" value="Signal_recog_part_SRP54_M_sf"/>
</dbReference>
<feature type="non-terminal residue" evidence="4">
    <location>
        <position position="1"/>
    </location>
</feature>
<dbReference type="Pfam" id="PF02978">
    <property type="entry name" value="SRP_SPB"/>
    <property type="match status" value="1"/>
</dbReference>
<protein>
    <submittedName>
        <fullName evidence="4">Signal recognition particle protein Srp19</fullName>
    </submittedName>
</protein>
<dbReference type="SUPFAM" id="SSF47446">
    <property type="entry name" value="Signal peptide-binding domain"/>
    <property type="match status" value="1"/>
</dbReference>
<dbReference type="AlphaFoldDB" id="A0A8J7YQB0"/>
<evidence type="ECO:0000256" key="2">
    <source>
        <dbReference type="ARBA" id="ARBA00023134"/>
    </source>
</evidence>
<evidence type="ECO:0000259" key="3">
    <source>
        <dbReference type="PROSITE" id="PS00300"/>
    </source>
</evidence>
<dbReference type="SMART" id="SM00962">
    <property type="entry name" value="SRP54"/>
    <property type="match status" value="1"/>
</dbReference>
<feature type="domain" description="SRP54-type proteins GTP-binding" evidence="3">
    <location>
        <begin position="147"/>
        <end position="160"/>
    </location>
</feature>
<dbReference type="GO" id="GO:0003924">
    <property type="term" value="F:GTPase activity"/>
    <property type="evidence" value="ECO:0007669"/>
    <property type="project" value="InterPro"/>
</dbReference>
<dbReference type="Gene3D" id="3.40.50.300">
    <property type="entry name" value="P-loop containing nucleotide triphosphate hydrolases"/>
    <property type="match status" value="1"/>
</dbReference>
<comment type="caution">
    <text evidence="4">The sequence shown here is derived from an EMBL/GenBank/DDBJ whole genome shotgun (WGS) entry which is preliminary data.</text>
</comment>